<sequence length="158" mass="18325">MGYLERNRYAVDDLTKLIHYKTKRGISDRWQSKAYSYLNAFRKGAGLSPIPFPSHLTKIDVSIKDSNEKICKDLRITPNMIEKLSLQTLRLDAEQHRKRRYTANQGRSSRKGYLVNCQHHALQQQAIIKRLLDKGLSKTAIAQHLGISRKHVHHLLKQ</sequence>
<comment type="caution">
    <text evidence="1">The sequence shown here is derived from an EMBL/GenBank/DDBJ whole genome shotgun (WGS) entry which is preliminary data.</text>
</comment>
<evidence type="ECO:0000313" key="2">
    <source>
        <dbReference type="Proteomes" id="UP000680670"/>
    </source>
</evidence>
<keyword evidence="2" id="KW-1185">Reference proteome</keyword>
<name>A0ABQ4KZ11_SIMTE</name>
<evidence type="ECO:0000313" key="1">
    <source>
        <dbReference type="EMBL" id="GIN96927.1"/>
    </source>
</evidence>
<dbReference type="RefSeq" id="WP_213020705.1">
    <property type="nucleotide sequence ID" value="NZ_BORJ01000007.1"/>
</dbReference>
<protein>
    <submittedName>
        <fullName evidence="1">Uncharacterized protein</fullName>
    </submittedName>
</protein>
<proteinExistence type="predicted"/>
<dbReference type="Proteomes" id="UP000680670">
    <property type="component" value="Unassembled WGS sequence"/>
</dbReference>
<dbReference type="EMBL" id="BORJ01000007">
    <property type="protein sequence ID" value="GIN96927.1"/>
    <property type="molecule type" value="Genomic_DNA"/>
</dbReference>
<reference evidence="1 2" key="1">
    <citation type="submission" date="2021-03" db="EMBL/GenBank/DDBJ databases">
        <title>Antimicrobial resistance genes in bacteria isolated from Japanese honey, and their potential for conferring macrolide and lincosamide resistance in the American foulbrood pathogen Paenibacillus larvae.</title>
        <authorList>
            <person name="Okamoto M."/>
            <person name="Kumagai M."/>
            <person name="Kanamori H."/>
            <person name="Takamatsu D."/>
        </authorList>
    </citation>
    <scope>NUCLEOTIDE SEQUENCE [LARGE SCALE GENOMIC DNA]</scope>
    <source>
        <strain evidence="1 2">J6TS1</strain>
    </source>
</reference>
<accession>A0ABQ4KZ11</accession>
<dbReference type="Pfam" id="PF13384">
    <property type="entry name" value="HTH_23"/>
    <property type="match status" value="1"/>
</dbReference>
<gene>
    <name evidence="1" type="ORF">J6TS1_27970</name>
</gene>
<organism evidence="1 2">
    <name type="scientific">Siminovitchia terrae</name>
    <name type="common">Bacillus terrae</name>
    <dbReference type="NCBI Taxonomy" id="1914933"/>
    <lineage>
        <taxon>Bacteria</taxon>
        <taxon>Bacillati</taxon>
        <taxon>Bacillota</taxon>
        <taxon>Bacilli</taxon>
        <taxon>Bacillales</taxon>
        <taxon>Bacillaceae</taxon>
        <taxon>Siminovitchia</taxon>
    </lineage>
</organism>